<evidence type="ECO:0000313" key="3">
    <source>
        <dbReference type="Proteomes" id="UP000600946"/>
    </source>
</evidence>
<sequence length="151" mass="15691">MGGSTYAGQYASTDQSERTKLGQTTFHNGSLGLSVETTGGVDTGFNREPGGTLNSMTTGCKAYCYLTDAIGSVIGLADQSGTKVNTYTSAPAASPAPPPRRLRSPTGSPAATKAPNAWLHAEGDPVRHSAELLQPPLGSFLTRDPRLDVHT</sequence>
<dbReference type="EMBL" id="BMUU01000001">
    <property type="protein sequence ID" value="GGY14170.1"/>
    <property type="molecule type" value="Genomic_DNA"/>
</dbReference>
<accession>A0ABQ2ZIJ5</accession>
<protein>
    <submittedName>
        <fullName evidence="2">Uncharacterized protein</fullName>
    </submittedName>
</protein>
<evidence type="ECO:0000256" key="1">
    <source>
        <dbReference type="SAM" id="MobiDB-lite"/>
    </source>
</evidence>
<comment type="caution">
    <text evidence="2">The sequence shown here is derived from an EMBL/GenBank/DDBJ whole genome shotgun (WGS) entry which is preliminary data.</text>
</comment>
<proteinExistence type="predicted"/>
<name>A0ABQ2ZIJ5_9ACTN</name>
<reference evidence="3" key="1">
    <citation type="journal article" date="2019" name="Int. J. Syst. Evol. Microbiol.">
        <title>The Global Catalogue of Microorganisms (GCM) 10K type strain sequencing project: providing services to taxonomists for standard genome sequencing and annotation.</title>
        <authorList>
            <consortium name="The Broad Institute Genomics Platform"/>
            <consortium name="The Broad Institute Genome Sequencing Center for Infectious Disease"/>
            <person name="Wu L."/>
            <person name="Ma J."/>
        </authorList>
    </citation>
    <scope>NUCLEOTIDE SEQUENCE [LARGE SCALE GENOMIC DNA]</scope>
    <source>
        <strain evidence="3">JCM 4594</strain>
    </source>
</reference>
<organism evidence="2 3">
    <name type="scientific">Streptomyces xanthochromogenes</name>
    <dbReference type="NCBI Taxonomy" id="67384"/>
    <lineage>
        <taxon>Bacteria</taxon>
        <taxon>Bacillati</taxon>
        <taxon>Actinomycetota</taxon>
        <taxon>Actinomycetes</taxon>
        <taxon>Kitasatosporales</taxon>
        <taxon>Streptomycetaceae</taxon>
        <taxon>Streptomyces</taxon>
    </lineage>
</organism>
<feature type="region of interest" description="Disordered" evidence="1">
    <location>
        <begin position="85"/>
        <end position="114"/>
    </location>
</feature>
<keyword evidence="3" id="KW-1185">Reference proteome</keyword>
<gene>
    <name evidence="2" type="ORF">GCM10010326_01910</name>
</gene>
<dbReference type="Proteomes" id="UP000600946">
    <property type="component" value="Unassembled WGS sequence"/>
</dbReference>
<evidence type="ECO:0000313" key="2">
    <source>
        <dbReference type="EMBL" id="GGY14170.1"/>
    </source>
</evidence>